<accession>A0AAV6TGQ1</accession>
<proteinExistence type="predicted"/>
<sequence>MMLTLTRKFLVAWPDNCNRHPQHERGSRFYPFLSERKAHDDPSMVHACGRHLRALQTCYCSASCGYRRPSPLRETPD</sequence>
<dbReference type="EMBL" id="JAFNEN010004759">
    <property type="protein sequence ID" value="KAG8170857.1"/>
    <property type="molecule type" value="Genomic_DNA"/>
</dbReference>
<protein>
    <submittedName>
        <fullName evidence="1">Uncharacterized protein</fullName>
    </submittedName>
</protein>
<comment type="caution">
    <text evidence="1">The sequence shown here is derived from an EMBL/GenBank/DDBJ whole genome shotgun (WGS) entry which is preliminary data.</text>
</comment>
<evidence type="ECO:0000313" key="2">
    <source>
        <dbReference type="Proteomes" id="UP000827092"/>
    </source>
</evidence>
<keyword evidence="2" id="KW-1185">Reference proteome</keyword>
<dbReference type="AlphaFoldDB" id="A0AAV6TGQ1"/>
<name>A0AAV6TGQ1_9ARAC</name>
<dbReference type="Proteomes" id="UP000827092">
    <property type="component" value="Unassembled WGS sequence"/>
</dbReference>
<reference evidence="1 2" key="1">
    <citation type="journal article" date="2022" name="Nat. Ecol. Evol.">
        <title>A masculinizing supergene underlies an exaggerated male reproductive morph in a spider.</title>
        <authorList>
            <person name="Hendrickx F."/>
            <person name="De Corte Z."/>
            <person name="Sonet G."/>
            <person name="Van Belleghem S.M."/>
            <person name="Kostlbacher S."/>
            <person name="Vangestel C."/>
        </authorList>
    </citation>
    <scope>NUCLEOTIDE SEQUENCE [LARGE SCALE GENOMIC DNA]</scope>
    <source>
        <strain evidence="1">W744_W776</strain>
    </source>
</reference>
<organism evidence="1 2">
    <name type="scientific">Oedothorax gibbosus</name>
    <dbReference type="NCBI Taxonomy" id="931172"/>
    <lineage>
        <taxon>Eukaryota</taxon>
        <taxon>Metazoa</taxon>
        <taxon>Ecdysozoa</taxon>
        <taxon>Arthropoda</taxon>
        <taxon>Chelicerata</taxon>
        <taxon>Arachnida</taxon>
        <taxon>Araneae</taxon>
        <taxon>Araneomorphae</taxon>
        <taxon>Entelegynae</taxon>
        <taxon>Araneoidea</taxon>
        <taxon>Linyphiidae</taxon>
        <taxon>Erigoninae</taxon>
        <taxon>Oedothorax</taxon>
    </lineage>
</organism>
<gene>
    <name evidence="1" type="ORF">JTE90_017854</name>
</gene>
<evidence type="ECO:0000313" key="1">
    <source>
        <dbReference type="EMBL" id="KAG8170857.1"/>
    </source>
</evidence>